<feature type="region of interest" description="Disordered" evidence="1">
    <location>
        <begin position="290"/>
        <end position="346"/>
    </location>
</feature>
<organism evidence="3 4">
    <name type="scientific">Heracleum sosnowskyi</name>
    <dbReference type="NCBI Taxonomy" id="360622"/>
    <lineage>
        <taxon>Eukaryota</taxon>
        <taxon>Viridiplantae</taxon>
        <taxon>Streptophyta</taxon>
        <taxon>Embryophyta</taxon>
        <taxon>Tracheophyta</taxon>
        <taxon>Spermatophyta</taxon>
        <taxon>Magnoliopsida</taxon>
        <taxon>eudicotyledons</taxon>
        <taxon>Gunneridae</taxon>
        <taxon>Pentapetalae</taxon>
        <taxon>asterids</taxon>
        <taxon>campanulids</taxon>
        <taxon>Apiales</taxon>
        <taxon>Apiaceae</taxon>
        <taxon>Apioideae</taxon>
        <taxon>apioid superclade</taxon>
        <taxon>Tordylieae</taxon>
        <taxon>Tordyliinae</taxon>
        <taxon>Heracleum</taxon>
    </lineage>
</organism>
<feature type="compositionally biased region" description="Acidic residues" evidence="1">
    <location>
        <begin position="130"/>
        <end position="196"/>
    </location>
</feature>
<proteinExistence type="predicted"/>
<feature type="compositionally biased region" description="Basic and acidic residues" evidence="1">
    <location>
        <begin position="333"/>
        <end position="346"/>
    </location>
</feature>
<name>A0AAD8IBU6_9APIA</name>
<dbReference type="InterPro" id="IPR058594">
    <property type="entry name" value="PB1-like_dom_pln"/>
</dbReference>
<evidence type="ECO:0000256" key="1">
    <source>
        <dbReference type="SAM" id="MobiDB-lite"/>
    </source>
</evidence>
<evidence type="ECO:0000313" key="3">
    <source>
        <dbReference type="EMBL" id="KAK1382942.1"/>
    </source>
</evidence>
<dbReference type="Proteomes" id="UP001237642">
    <property type="component" value="Unassembled WGS sequence"/>
</dbReference>
<evidence type="ECO:0000313" key="4">
    <source>
        <dbReference type="Proteomes" id="UP001237642"/>
    </source>
</evidence>
<feature type="compositionally biased region" description="Basic and acidic residues" evidence="1">
    <location>
        <begin position="226"/>
        <end position="251"/>
    </location>
</feature>
<feature type="compositionally biased region" description="Polar residues" evidence="1">
    <location>
        <begin position="290"/>
        <end position="304"/>
    </location>
</feature>
<dbReference type="AlphaFoldDB" id="A0AAD8IBU6"/>
<gene>
    <name evidence="3" type="ORF">POM88_020677</name>
</gene>
<keyword evidence="4" id="KW-1185">Reference proteome</keyword>
<reference evidence="3" key="1">
    <citation type="submission" date="2023-02" db="EMBL/GenBank/DDBJ databases">
        <title>Genome of toxic invasive species Heracleum sosnowskyi carries increased number of genes despite the absence of recent whole-genome duplications.</title>
        <authorList>
            <person name="Schelkunov M."/>
            <person name="Shtratnikova V."/>
            <person name="Makarenko M."/>
            <person name="Klepikova A."/>
            <person name="Omelchenko D."/>
            <person name="Novikova G."/>
            <person name="Obukhova E."/>
            <person name="Bogdanov V."/>
            <person name="Penin A."/>
            <person name="Logacheva M."/>
        </authorList>
    </citation>
    <scope>NUCLEOTIDE SEQUENCE</scope>
    <source>
        <strain evidence="3">Hsosn_3</strain>
        <tissue evidence="3">Leaf</tissue>
    </source>
</reference>
<comment type="caution">
    <text evidence="3">The sequence shown here is derived from an EMBL/GenBank/DDBJ whole genome shotgun (WGS) entry which is preliminary data.</text>
</comment>
<feature type="region of interest" description="Disordered" evidence="1">
    <location>
        <begin position="222"/>
        <end position="254"/>
    </location>
</feature>
<sequence>MTTLINIEVNHHGEFAPQPKCYYIGGRCDVVENVDSDILSFRDLEDWAAMFNYNPECLVYFKNNGHDFANGVRIVYDDSSIRDMVDLCKPYGKIEVYVDSSLTDEAIEADRNDIAGGIMVVMGMMADGGDGGDDGDDGDDGYNGDDGDDGYNGDNGDDMAEDSGDSEGDPAYEYENDSDETEELDSGASDIDDASDEEFVRNKQNYKSVKEGMKEWEYDESDFDSDDLRRKRDSETVPTDEMGKCKGKETSSSETSHFMYQVLGSVGYDALYCQTDAHPWVWTQPPYNKGPSTSPTVQITQARKPQSPAISAGTPPIPNPSRRSSSRLINVTKSKDQGASKTTSED</sequence>
<feature type="domain" description="PB1-like" evidence="2">
    <location>
        <begin position="1"/>
        <end position="98"/>
    </location>
</feature>
<accession>A0AAD8IBU6</accession>
<evidence type="ECO:0000259" key="2">
    <source>
        <dbReference type="Pfam" id="PF26130"/>
    </source>
</evidence>
<reference evidence="3" key="2">
    <citation type="submission" date="2023-05" db="EMBL/GenBank/DDBJ databases">
        <authorList>
            <person name="Schelkunov M.I."/>
        </authorList>
    </citation>
    <scope>NUCLEOTIDE SEQUENCE</scope>
    <source>
        <strain evidence="3">Hsosn_3</strain>
        <tissue evidence="3">Leaf</tissue>
    </source>
</reference>
<dbReference type="EMBL" id="JAUIZM010000005">
    <property type="protein sequence ID" value="KAK1382942.1"/>
    <property type="molecule type" value="Genomic_DNA"/>
</dbReference>
<protein>
    <recommendedName>
        <fullName evidence="2">PB1-like domain-containing protein</fullName>
    </recommendedName>
</protein>
<dbReference type="Pfam" id="PF26130">
    <property type="entry name" value="PB1-like"/>
    <property type="match status" value="1"/>
</dbReference>
<feature type="region of interest" description="Disordered" evidence="1">
    <location>
        <begin position="128"/>
        <end position="196"/>
    </location>
</feature>